<sequence length="841" mass="95824">MKNYFILFVLSVISIASIAQDRSQGRRGYDMSNFNGVVTGKVVDSLDRTPVEYATVALYRQKDSSLVTGSLTDESGKFIIEKLKPGRYYAEIKFIGYETRRIGGIAITPRSPNINLETCSILAANENIEAVVVTGEKKMLLHNLDKKVFNVDKDVSVEGGTAADVLENIPSIEVDTDGNVSLRGSSNVNILIDGRPSMLTSMDELPAQMIERVEVITNPSAKYDPDGNTGIINIVIKKRKEPGYNGMVSFNAGSGDKYSAIASMNWRQEKVNLFASYSFRKGEMNRYSLGNRVTFFENTTDSSFLDQNSTGQAKMMFHNIRGGFDFFLDNKTTLSFTGNLNFRSFDMGTDLFSNSYNNFNSDFLQNNRITNNGYDGLGHEYSLNFKRKYDIAGKEWTADVFFSRRNNDFLSDISEEEIFNSITSPDVFERATNDDWMNAFTAQTDYVAPIGNGGRLETGVKAFIRKSDADYVYNVFNTSGNIWEYDATRSNHFIYTEQIFSAYGIYSNTFADGKFSYQLGLRVEDQLAKSELKNTNTVADTNRLNFFPTAHIRWEPSNAHSFQLSYSRRVNRPYSRVLNPFLNTSDKYNWSQGNPYLEPEFTSSIDLSYNLNLRKTKVTASVYYRDTRNGFSRNMKVLTQDDLNAMGFDTLGYFPTLSTFINLSHYENWGSEFVLTQNIAKWWRINASYSYYYSKLYGDVVSGADEGSSWNVKLASYFTIGKNVDLQVRGNYRAPSVTVGGSGRGFHMIGGAQGETKEMFWFDLGARIYVLKRKGTITVNVRDIFDTRKLKYSSWDTNFYSYNENWRDSRMIFVGFSYRINNYKMRQTKNNEMDDSFDIIE</sequence>
<keyword evidence="3 7" id="KW-1134">Transmembrane beta strand</keyword>
<dbReference type="SUPFAM" id="SSF49464">
    <property type="entry name" value="Carboxypeptidase regulatory domain-like"/>
    <property type="match status" value="1"/>
</dbReference>
<feature type="domain" description="Outer membrane protein beta-barrel" evidence="9">
    <location>
        <begin position="388"/>
        <end position="818"/>
    </location>
</feature>
<dbReference type="Gene3D" id="2.170.130.10">
    <property type="entry name" value="TonB-dependent receptor, plug domain"/>
    <property type="match status" value="1"/>
</dbReference>
<protein>
    <submittedName>
        <fullName evidence="10">TonB-dependent receptor</fullName>
    </submittedName>
</protein>
<dbReference type="InterPro" id="IPR008969">
    <property type="entry name" value="CarboxyPept-like_regulatory"/>
</dbReference>
<dbReference type="RefSeq" id="WP_173075290.1">
    <property type="nucleotide sequence ID" value="NZ_CP041345.1"/>
</dbReference>
<dbReference type="EMBL" id="CP041345">
    <property type="protein sequence ID" value="QKG80511.1"/>
    <property type="molecule type" value="Genomic_DNA"/>
</dbReference>
<keyword evidence="4 7" id="KW-0812">Transmembrane</keyword>
<organism evidence="10 11">
    <name type="scientific">Tenuifilum thalassicum</name>
    <dbReference type="NCBI Taxonomy" id="2590900"/>
    <lineage>
        <taxon>Bacteria</taxon>
        <taxon>Pseudomonadati</taxon>
        <taxon>Bacteroidota</taxon>
        <taxon>Bacteroidia</taxon>
        <taxon>Bacteroidales</taxon>
        <taxon>Tenuifilaceae</taxon>
        <taxon>Tenuifilum</taxon>
    </lineage>
</organism>
<dbReference type="Pfam" id="PF07715">
    <property type="entry name" value="Plug"/>
    <property type="match status" value="1"/>
</dbReference>
<evidence type="ECO:0000259" key="8">
    <source>
        <dbReference type="Pfam" id="PF07715"/>
    </source>
</evidence>
<dbReference type="GO" id="GO:0009279">
    <property type="term" value="C:cell outer membrane"/>
    <property type="evidence" value="ECO:0007669"/>
    <property type="project" value="UniProtKB-SubCell"/>
</dbReference>
<comment type="similarity">
    <text evidence="7">Belongs to the TonB-dependent receptor family.</text>
</comment>
<name>A0A7D3XWL8_9BACT</name>
<evidence type="ECO:0000256" key="5">
    <source>
        <dbReference type="ARBA" id="ARBA00023136"/>
    </source>
</evidence>
<keyword evidence="6 7" id="KW-0998">Cell outer membrane</keyword>
<dbReference type="Gene3D" id="2.40.170.20">
    <property type="entry name" value="TonB-dependent receptor, beta-barrel domain"/>
    <property type="match status" value="1"/>
</dbReference>
<evidence type="ECO:0000256" key="1">
    <source>
        <dbReference type="ARBA" id="ARBA00004571"/>
    </source>
</evidence>
<evidence type="ECO:0000256" key="2">
    <source>
        <dbReference type="ARBA" id="ARBA00022448"/>
    </source>
</evidence>
<keyword evidence="11" id="KW-1185">Reference proteome</keyword>
<dbReference type="PANTHER" id="PTHR40980">
    <property type="entry name" value="PLUG DOMAIN-CONTAINING PROTEIN"/>
    <property type="match status" value="1"/>
</dbReference>
<dbReference type="Gene3D" id="2.60.40.1120">
    <property type="entry name" value="Carboxypeptidase-like, regulatory domain"/>
    <property type="match status" value="1"/>
</dbReference>
<dbReference type="SUPFAM" id="SSF56935">
    <property type="entry name" value="Porins"/>
    <property type="match status" value="1"/>
</dbReference>
<evidence type="ECO:0000313" key="10">
    <source>
        <dbReference type="EMBL" id="QKG80511.1"/>
    </source>
</evidence>
<proteinExistence type="inferred from homology"/>
<keyword evidence="10" id="KW-0675">Receptor</keyword>
<dbReference type="Pfam" id="PF14905">
    <property type="entry name" value="OMP_b-brl_3"/>
    <property type="match status" value="1"/>
</dbReference>
<accession>A0A7D3XWL8</accession>
<evidence type="ECO:0000256" key="4">
    <source>
        <dbReference type="ARBA" id="ARBA00022692"/>
    </source>
</evidence>
<evidence type="ECO:0000259" key="9">
    <source>
        <dbReference type="Pfam" id="PF14905"/>
    </source>
</evidence>
<keyword evidence="2 7" id="KW-0813">Transport</keyword>
<dbReference type="InterPro" id="IPR039426">
    <property type="entry name" value="TonB-dep_rcpt-like"/>
</dbReference>
<evidence type="ECO:0000256" key="6">
    <source>
        <dbReference type="ARBA" id="ARBA00023237"/>
    </source>
</evidence>
<dbReference type="AlphaFoldDB" id="A0A7D3XWL8"/>
<comment type="subcellular location">
    <subcellularLocation>
        <location evidence="1 7">Cell outer membrane</location>
        <topology evidence="1 7">Multi-pass membrane protein</topology>
    </subcellularLocation>
</comment>
<keyword evidence="5 7" id="KW-0472">Membrane</keyword>
<evidence type="ECO:0000256" key="3">
    <source>
        <dbReference type="ARBA" id="ARBA00022452"/>
    </source>
</evidence>
<dbReference type="InterPro" id="IPR041700">
    <property type="entry name" value="OMP_b-brl_3"/>
</dbReference>
<dbReference type="KEGG" id="ttz:FHG85_09605"/>
<dbReference type="InterPro" id="IPR036942">
    <property type="entry name" value="Beta-barrel_TonB_sf"/>
</dbReference>
<dbReference type="InterPro" id="IPR037066">
    <property type="entry name" value="Plug_dom_sf"/>
</dbReference>
<evidence type="ECO:0000313" key="11">
    <source>
        <dbReference type="Proteomes" id="UP000500961"/>
    </source>
</evidence>
<feature type="domain" description="TonB-dependent receptor plug" evidence="8">
    <location>
        <begin position="160"/>
        <end position="230"/>
    </location>
</feature>
<gene>
    <name evidence="10" type="ORF">FHG85_09605</name>
</gene>
<dbReference type="PANTHER" id="PTHR40980:SF4">
    <property type="entry name" value="TONB-DEPENDENT RECEPTOR-LIKE BETA-BARREL DOMAIN-CONTAINING PROTEIN"/>
    <property type="match status" value="1"/>
</dbReference>
<dbReference type="Pfam" id="PF13620">
    <property type="entry name" value="CarboxypepD_reg"/>
    <property type="match status" value="1"/>
</dbReference>
<dbReference type="Proteomes" id="UP000500961">
    <property type="component" value="Chromosome"/>
</dbReference>
<reference evidence="10 11" key="1">
    <citation type="submission" date="2019-07" db="EMBL/GenBank/DDBJ databases">
        <title>Thalassofilum flectens gen. nov., sp. nov., a novel moderate thermophilic anaerobe from a shallow sea hot spring in Kunashir Island (Russia), representing a new family in the order Bacteroidales, and proposal of Thalassofilacea fam. nov.</title>
        <authorList>
            <person name="Kochetkova T.V."/>
            <person name="Podosokorskaya O.A."/>
            <person name="Novikov A."/>
            <person name="Elcheninov A.G."/>
            <person name="Toshchakov S.V."/>
            <person name="Kublanov I.V."/>
        </authorList>
    </citation>
    <scope>NUCLEOTIDE SEQUENCE [LARGE SCALE GENOMIC DNA]</scope>
    <source>
        <strain evidence="10 11">38-H</strain>
    </source>
</reference>
<dbReference type="InterPro" id="IPR012910">
    <property type="entry name" value="Plug_dom"/>
</dbReference>
<evidence type="ECO:0000256" key="7">
    <source>
        <dbReference type="PROSITE-ProRule" id="PRU01360"/>
    </source>
</evidence>
<dbReference type="PROSITE" id="PS52016">
    <property type="entry name" value="TONB_DEPENDENT_REC_3"/>
    <property type="match status" value="1"/>
</dbReference>